<dbReference type="Proteomes" id="UP000812982">
    <property type="component" value="Unassembled WGS sequence"/>
</dbReference>
<proteinExistence type="predicted"/>
<accession>A0ABS6KIA7</accession>
<name>A0ABS6KIA7_9MYCO</name>
<evidence type="ECO:0000313" key="1">
    <source>
        <dbReference type="EMBL" id="MBU9763271.1"/>
    </source>
</evidence>
<keyword evidence="2" id="KW-1185">Reference proteome</keyword>
<reference evidence="1 2" key="1">
    <citation type="journal article" date="2021" name="Sci. Rep.">
        <title>Phenotypic and genomic hallmarks of a novel, potentially pathogenic rapidly growing Mycobacterium species related to the Mycobacterium fortuitum complex.</title>
        <authorList>
            <person name="Gharbi R."/>
            <person name="Khanna V."/>
            <person name="Frigui W."/>
            <person name="Mhenni B."/>
            <person name="Brosch R."/>
            <person name="Mardassi H."/>
        </authorList>
    </citation>
    <scope>NUCLEOTIDE SEQUENCE [LARGE SCALE GENOMIC DNA]</scope>
    <source>
        <strain evidence="1 2">TNTM28</strain>
    </source>
</reference>
<evidence type="ECO:0000313" key="2">
    <source>
        <dbReference type="Proteomes" id="UP000812982"/>
    </source>
</evidence>
<dbReference type="RefSeq" id="WP_217155297.1">
    <property type="nucleotide sequence ID" value="NZ_VOMB01000006.1"/>
</dbReference>
<gene>
    <name evidence="1" type="ORF">FR943_05365</name>
</gene>
<dbReference type="EMBL" id="VOMB01000006">
    <property type="protein sequence ID" value="MBU9763271.1"/>
    <property type="molecule type" value="Genomic_DNA"/>
</dbReference>
<protein>
    <submittedName>
        <fullName evidence="1">Uncharacterized protein</fullName>
    </submittedName>
</protein>
<comment type="caution">
    <text evidence="1">The sequence shown here is derived from an EMBL/GenBank/DDBJ whole genome shotgun (WGS) entry which is preliminary data.</text>
</comment>
<organism evidence="1 2">
    <name type="scientific">[Mycobacterium] fortunisiensis</name>
    <dbReference type="NCBI Taxonomy" id="2600579"/>
    <lineage>
        <taxon>Bacteria</taxon>
        <taxon>Bacillati</taxon>
        <taxon>Actinomycetota</taxon>
        <taxon>Actinomycetes</taxon>
        <taxon>Mycobacteriales</taxon>
        <taxon>Mycobacteriaceae</taxon>
        <taxon>Mycolicibacterium</taxon>
    </lineage>
</organism>
<sequence length="67" mass="7481">MVTYLLSESTEGWVLYDDESRTALLPGELNTVLLDAARVMRENGDPVHGGWTAVPNAEVHTLRFLPR</sequence>